<reference evidence="1 2" key="1">
    <citation type="submission" date="2017-09" db="EMBL/GenBank/DDBJ databases">
        <title>Depth-based differentiation of microbial function through sediment-hosted aquifers and enrichment of novel symbionts in the deep terrestrial subsurface.</title>
        <authorList>
            <person name="Probst A.J."/>
            <person name="Ladd B."/>
            <person name="Jarett J.K."/>
            <person name="Geller-Mcgrath D.E."/>
            <person name="Sieber C.M."/>
            <person name="Emerson J.B."/>
            <person name="Anantharaman K."/>
            <person name="Thomas B.C."/>
            <person name="Malmstrom R."/>
            <person name="Stieglmeier M."/>
            <person name="Klingl A."/>
            <person name="Woyke T."/>
            <person name="Ryan C.M."/>
            <person name="Banfield J.F."/>
        </authorList>
    </citation>
    <scope>NUCLEOTIDE SEQUENCE [LARGE SCALE GENOMIC DNA]</scope>
    <source>
        <strain evidence="1">CG10_big_fil_rev_8_21_14_0_10_48_11</strain>
    </source>
</reference>
<name>A0A2M8LDQ2_9BACT</name>
<dbReference type="Proteomes" id="UP000231152">
    <property type="component" value="Unassembled WGS sequence"/>
</dbReference>
<proteinExistence type="predicted"/>
<gene>
    <name evidence="1" type="ORF">COV04_04060</name>
</gene>
<protein>
    <submittedName>
        <fullName evidence="1">Uncharacterized protein</fullName>
    </submittedName>
</protein>
<evidence type="ECO:0000313" key="1">
    <source>
        <dbReference type="EMBL" id="PJE75574.1"/>
    </source>
</evidence>
<dbReference type="EMBL" id="PFET01000013">
    <property type="protein sequence ID" value="PJE75574.1"/>
    <property type="molecule type" value="Genomic_DNA"/>
</dbReference>
<evidence type="ECO:0000313" key="2">
    <source>
        <dbReference type="Proteomes" id="UP000231152"/>
    </source>
</evidence>
<accession>A0A2M8LDQ2</accession>
<comment type="caution">
    <text evidence="1">The sequence shown here is derived from an EMBL/GenBank/DDBJ whole genome shotgun (WGS) entry which is preliminary data.</text>
</comment>
<organism evidence="1 2">
    <name type="scientific">Candidatus Uhrbacteria bacterium CG10_big_fil_rev_8_21_14_0_10_48_11</name>
    <dbReference type="NCBI Taxonomy" id="1975037"/>
    <lineage>
        <taxon>Bacteria</taxon>
        <taxon>Candidatus Uhriibacteriota</taxon>
    </lineage>
</organism>
<dbReference type="AlphaFoldDB" id="A0A2M8LDQ2"/>
<sequence length="138" mass="15750">MNLRELSTTCTDPAGVDAESFLDRTTPAVQERLLWLAVLRDAIEDFQKYLITNEPVQQIVHREVTRWISSETEEPCSFNWVCDVLGLSASYVRGGLFAWRYRVFLARQRGRSKAAVSDEFCHRCGFSERTSVILVDGS</sequence>